<keyword evidence="7" id="KW-1185">Reference proteome</keyword>
<dbReference type="Pfam" id="PF00015">
    <property type="entry name" value="MCPsignal"/>
    <property type="match status" value="1"/>
</dbReference>
<proteinExistence type="inferred from homology"/>
<evidence type="ECO:0000259" key="5">
    <source>
        <dbReference type="PROSITE" id="PS50111"/>
    </source>
</evidence>
<protein>
    <submittedName>
        <fullName evidence="6">Methyl-accepting chemotaxis protein</fullName>
    </submittedName>
</protein>
<organism evidence="6 7">
    <name type="scientific">Larsenimonas rhizosphaerae</name>
    <dbReference type="NCBI Taxonomy" id="2944682"/>
    <lineage>
        <taxon>Bacteria</taxon>
        <taxon>Pseudomonadati</taxon>
        <taxon>Pseudomonadota</taxon>
        <taxon>Gammaproteobacteria</taxon>
        <taxon>Oceanospirillales</taxon>
        <taxon>Halomonadaceae</taxon>
        <taxon>Larsenimonas</taxon>
    </lineage>
</organism>
<evidence type="ECO:0000256" key="1">
    <source>
        <dbReference type="ARBA" id="ARBA00022500"/>
    </source>
</evidence>
<comment type="similarity">
    <text evidence="2">Belongs to the methyl-accepting chemotaxis (MCP) protein family.</text>
</comment>
<dbReference type="Proteomes" id="UP001165678">
    <property type="component" value="Unassembled WGS sequence"/>
</dbReference>
<comment type="caution">
    <text evidence="6">The sequence shown here is derived from an EMBL/GenBank/DDBJ whole genome shotgun (WGS) entry which is preliminary data.</text>
</comment>
<feature type="region of interest" description="Disordered" evidence="4">
    <location>
        <begin position="21"/>
        <end position="47"/>
    </location>
</feature>
<dbReference type="PANTHER" id="PTHR43531:SF11">
    <property type="entry name" value="METHYL-ACCEPTING CHEMOTAXIS PROTEIN 3"/>
    <property type="match status" value="1"/>
</dbReference>
<dbReference type="InterPro" id="IPR004089">
    <property type="entry name" value="MCPsignal_dom"/>
</dbReference>
<dbReference type="Gene3D" id="1.10.287.950">
    <property type="entry name" value="Methyl-accepting chemotaxis protein"/>
    <property type="match status" value="1"/>
</dbReference>
<dbReference type="GO" id="GO:0005886">
    <property type="term" value="C:plasma membrane"/>
    <property type="evidence" value="ECO:0007669"/>
    <property type="project" value="TreeGrafter"/>
</dbReference>
<dbReference type="GO" id="GO:0006935">
    <property type="term" value="P:chemotaxis"/>
    <property type="evidence" value="ECO:0007669"/>
    <property type="project" value="UniProtKB-KW"/>
</dbReference>
<dbReference type="GO" id="GO:0004888">
    <property type="term" value="F:transmembrane signaling receptor activity"/>
    <property type="evidence" value="ECO:0007669"/>
    <property type="project" value="TreeGrafter"/>
</dbReference>
<evidence type="ECO:0000313" key="6">
    <source>
        <dbReference type="EMBL" id="MCX2523330.1"/>
    </source>
</evidence>
<keyword evidence="1" id="KW-0145">Chemotaxis</keyword>
<dbReference type="GO" id="GO:0007165">
    <property type="term" value="P:signal transduction"/>
    <property type="evidence" value="ECO:0007669"/>
    <property type="project" value="UniProtKB-KW"/>
</dbReference>
<feature type="domain" description="Methyl-accepting transducer" evidence="5">
    <location>
        <begin position="1"/>
        <end position="191"/>
    </location>
</feature>
<dbReference type="PANTHER" id="PTHR43531">
    <property type="entry name" value="PROTEIN ICFG"/>
    <property type="match status" value="1"/>
</dbReference>
<name>A0AA41ZF03_9GAMM</name>
<dbReference type="SUPFAM" id="SSF58104">
    <property type="entry name" value="Methyl-accepting chemotaxis protein (MCP) signaling domain"/>
    <property type="match status" value="1"/>
</dbReference>
<dbReference type="AlphaFoldDB" id="A0AA41ZF03"/>
<evidence type="ECO:0000313" key="7">
    <source>
        <dbReference type="Proteomes" id="UP001165678"/>
    </source>
</evidence>
<dbReference type="EMBL" id="JAPIVE010000001">
    <property type="protein sequence ID" value="MCX2523330.1"/>
    <property type="molecule type" value="Genomic_DNA"/>
</dbReference>
<gene>
    <name evidence="6" type="ORF">OQ287_03670</name>
</gene>
<keyword evidence="3" id="KW-0807">Transducer</keyword>
<evidence type="ECO:0000256" key="2">
    <source>
        <dbReference type="ARBA" id="ARBA00029447"/>
    </source>
</evidence>
<dbReference type="InterPro" id="IPR051310">
    <property type="entry name" value="MCP_chemotaxis"/>
</dbReference>
<evidence type="ECO:0000256" key="4">
    <source>
        <dbReference type="SAM" id="MobiDB-lite"/>
    </source>
</evidence>
<sequence length="202" mass="21501">MRKSVGELNQSISSIAENTQLTRELARATQRDASSGTQSLQQSADAMEAISKSSEDIGEIVAVIGEIASQTNLLAFNAAIEAARAGEHGLGFSVVADEVRKLAEKSAEATRQITRLLNESNKRIQQGNDISARARDSFNRIAEGVEQTTESIETIARTTASQLSTARQVDQLITKLADTQATSIASISEVVHASARQTGTVS</sequence>
<dbReference type="SMART" id="SM00283">
    <property type="entry name" value="MA"/>
    <property type="match status" value="1"/>
</dbReference>
<accession>A0AA41ZF03</accession>
<feature type="compositionally biased region" description="Polar residues" evidence="4">
    <location>
        <begin position="31"/>
        <end position="44"/>
    </location>
</feature>
<evidence type="ECO:0000256" key="3">
    <source>
        <dbReference type="PROSITE-ProRule" id="PRU00284"/>
    </source>
</evidence>
<reference evidence="6" key="1">
    <citation type="submission" date="2022-11" db="EMBL/GenBank/DDBJ databases">
        <title>Larsenimonas rhizosphaerae sp. nov., isolated from a tidal mudflat.</title>
        <authorList>
            <person name="Lee S.D."/>
            <person name="Kim I.S."/>
        </authorList>
    </citation>
    <scope>NUCLEOTIDE SEQUENCE</scope>
    <source>
        <strain evidence="6">GH2-1</strain>
    </source>
</reference>
<dbReference type="PROSITE" id="PS50111">
    <property type="entry name" value="CHEMOTAXIS_TRANSDUC_2"/>
    <property type="match status" value="1"/>
</dbReference>